<dbReference type="SMART" id="SM00635">
    <property type="entry name" value="BID_2"/>
    <property type="match status" value="5"/>
</dbReference>
<sequence>MWSCEKDEKSSGAPLEITLEAETLSLFEGDNKTLKILTGNGKYKAKSSNTEVATVSVSENLLVVKSLKSGKTTVTLTDFKHKRTAIEITVSQAVNLSKYELGLGEKSEEIITISGEGTFEVTTQNAEIATAVLEGKNIKITGVKAGETAVSVTDTKINRTTNIIVTVYATVALDKNQAGLRVNEEEIVKILAGKGPFKVETDNDGVKAFEEDKILKIIALKPGQSVVTVTDTKTNQKAMVEVTVFKSIDVETSKVAMKIGEEKSVSISQGEGPYEVKSSNDVVRATIEGTNVKISALKGGKAIVTVLDTRTNRTFAIEAVVTASLQLEKTEVEVNPQAESTVIVVSGEGPFVTNSENAEIATATSDGRSIKISAKKAGRTQITVTDVKTQEKSVINVLVFNSITLSQNKVTLREKETASVNITSEGNNFKITSDNQNITAILEGKSIKITAVKAGKSIVTVTDVTSQKSVNLEVEVTASADIVLSKTEVSLRVGETATVAITSGEGAFQVSVNNDVVTATLENQNVKIVAKKGGQSEVTVSNSQTGKSAKISVTSQYGDFQVTENVTLNVNQTQEIAITGGSGQFTAVSDKENIATATISAGKVVVKGITAGNAIISVTDTQANKTKRINVTVKTAEKLSIGRKAINDVQVGGRGETALYSGMPVAELCTSENPSIAVFDKVETDEWGDRYVYVRGGKQRNYKSYYF</sequence>
<dbReference type="KEGG" id="csto:CGC58_10980"/>
<evidence type="ECO:0000259" key="1">
    <source>
        <dbReference type="SMART" id="SM00635"/>
    </source>
</evidence>
<accession>A0A250FYW9</accession>
<dbReference type="EMBL" id="CP022387">
    <property type="protein sequence ID" value="ATA90201.1"/>
    <property type="molecule type" value="Genomic_DNA"/>
</dbReference>
<feature type="domain" description="BIG2" evidence="1">
    <location>
        <begin position="13"/>
        <end position="87"/>
    </location>
</feature>
<feature type="domain" description="BIG2" evidence="1">
    <location>
        <begin position="167"/>
        <end position="241"/>
    </location>
</feature>
<evidence type="ECO:0000313" key="2">
    <source>
        <dbReference type="EMBL" id="ATA90201.1"/>
    </source>
</evidence>
<gene>
    <name evidence="2" type="ORF">CGC58_10980</name>
</gene>
<dbReference type="OrthoDB" id="7794186at2"/>
<dbReference type="AlphaFoldDB" id="A0A250FYW9"/>
<dbReference type="InterPro" id="IPR003343">
    <property type="entry name" value="Big_2"/>
</dbReference>
<feature type="domain" description="BIG2" evidence="1">
    <location>
        <begin position="319"/>
        <end position="396"/>
    </location>
</feature>
<proteinExistence type="predicted"/>
<organism evidence="2 3">
    <name type="scientific">Capnocytophaga stomatis</name>
    <dbReference type="NCBI Taxonomy" id="1848904"/>
    <lineage>
        <taxon>Bacteria</taxon>
        <taxon>Pseudomonadati</taxon>
        <taxon>Bacteroidota</taxon>
        <taxon>Flavobacteriia</taxon>
        <taxon>Flavobacteriales</taxon>
        <taxon>Flavobacteriaceae</taxon>
        <taxon>Capnocytophaga</taxon>
    </lineage>
</organism>
<reference evidence="3" key="1">
    <citation type="submission" date="2017-06" db="EMBL/GenBank/DDBJ databases">
        <title>Capnocytophaga spp. assemblies.</title>
        <authorList>
            <person name="Gulvik C.A."/>
        </authorList>
    </citation>
    <scope>NUCLEOTIDE SEQUENCE [LARGE SCALE GENOMIC DNA]</scope>
    <source>
        <strain evidence="3">H2177</strain>
    </source>
</reference>
<name>A0A250FYW9_9FLAO</name>
<feature type="domain" description="BIG2" evidence="1">
    <location>
        <begin position="399"/>
        <end position="471"/>
    </location>
</feature>
<protein>
    <recommendedName>
        <fullName evidence="1">BIG2 domain-containing protein</fullName>
    </recommendedName>
</protein>
<dbReference type="RefSeq" id="WP_095896745.1">
    <property type="nucleotide sequence ID" value="NZ_CP022387.1"/>
</dbReference>
<feature type="domain" description="BIG2" evidence="1">
    <location>
        <begin position="556"/>
        <end position="630"/>
    </location>
</feature>
<dbReference type="Gene3D" id="2.60.40.1080">
    <property type="match status" value="1"/>
</dbReference>
<evidence type="ECO:0000313" key="3">
    <source>
        <dbReference type="Proteomes" id="UP000217348"/>
    </source>
</evidence>
<dbReference type="Proteomes" id="UP000217348">
    <property type="component" value="Chromosome"/>
</dbReference>